<accession>A0A5R9KPV1</accession>
<organism evidence="1 2">
    <name type="scientific">Dyadobacter luticola</name>
    <dbReference type="NCBI Taxonomy" id="1979387"/>
    <lineage>
        <taxon>Bacteria</taxon>
        <taxon>Pseudomonadati</taxon>
        <taxon>Bacteroidota</taxon>
        <taxon>Cytophagia</taxon>
        <taxon>Cytophagales</taxon>
        <taxon>Spirosomataceae</taxon>
        <taxon>Dyadobacter</taxon>
    </lineage>
</organism>
<dbReference type="OrthoDB" id="913551at2"/>
<name>A0A5R9KPV1_9BACT</name>
<dbReference type="GO" id="GO:0016020">
    <property type="term" value="C:membrane"/>
    <property type="evidence" value="ECO:0007669"/>
    <property type="project" value="InterPro"/>
</dbReference>
<evidence type="ECO:0008006" key="3">
    <source>
        <dbReference type="Google" id="ProtNLM"/>
    </source>
</evidence>
<dbReference type="RefSeq" id="WP_138368295.1">
    <property type="nucleotide sequence ID" value="NZ_VCEJ01000008.1"/>
</dbReference>
<dbReference type="Proteomes" id="UP000306402">
    <property type="component" value="Unassembled WGS sequence"/>
</dbReference>
<dbReference type="Pfam" id="PF04464">
    <property type="entry name" value="Glyphos_transf"/>
    <property type="match status" value="1"/>
</dbReference>
<evidence type="ECO:0000313" key="2">
    <source>
        <dbReference type="Proteomes" id="UP000306402"/>
    </source>
</evidence>
<dbReference type="GO" id="GO:0047355">
    <property type="term" value="F:CDP-glycerol glycerophosphotransferase activity"/>
    <property type="evidence" value="ECO:0007669"/>
    <property type="project" value="InterPro"/>
</dbReference>
<dbReference type="Gene3D" id="3.40.50.12580">
    <property type="match status" value="1"/>
</dbReference>
<dbReference type="InterPro" id="IPR007554">
    <property type="entry name" value="Glycerophosphate_synth"/>
</dbReference>
<dbReference type="InterPro" id="IPR043148">
    <property type="entry name" value="TagF_C"/>
</dbReference>
<keyword evidence="2" id="KW-1185">Reference proteome</keyword>
<dbReference type="EMBL" id="VCEJ01000008">
    <property type="protein sequence ID" value="TLU98197.1"/>
    <property type="molecule type" value="Genomic_DNA"/>
</dbReference>
<dbReference type="SUPFAM" id="SSF53756">
    <property type="entry name" value="UDP-Glycosyltransferase/glycogen phosphorylase"/>
    <property type="match status" value="1"/>
</dbReference>
<proteinExistence type="predicted"/>
<evidence type="ECO:0000313" key="1">
    <source>
        <dbReference type="EMBL" id="TLU98197.1"/>
    </source>
</evidence>
<reference evidence="1 2" key="1">
    <citation type="submission" date="2019-05" db="EMBL/GenBank/DDBJ databases">
        <authorList>
            <person name="Qu J.-H."/>
        </authorList>
    </citation>
    <scope>NUCLEOTIDE SEQUENCE [LARGE SCALE GENOMIC DNA]</scope>
    <source>
        <strain evidence="1 2">T17</strain>
    </source>
</reference>
<gene>
    <name evidence="1" type="ORF">FEN17_25830</name>
</gene>
<dbReference type="AlphaFoldDB" id="A0A5R9KPV1"/>
<protein>
    <recommendedName>
        <fullName evidence="3">UDP-N-acetylglucosamine 2-epimerase domain-containing protein</fullName>
    </recommendedName>
</protein>
<sequence>MTGSWQKEKSGESVKKKVLLLITNSFAATNMIHSGLLKQLSDRYQIDILSTMIGEKEMAEINRRYDMEVGLLNVHLPPENKTLRFLRRVEKLIFSVHFNIETYQIKVLEMQAVFRFAAWLVRLSPAVTVFALRFLRKLIINISTHHLNAADFSAYHFDGVISTSPLDIRENSTVNVLAKRKIRSLAMIISWDNLTSKGIMNAKHNYVLTWNTVMASEFERLYTIFKGDEKLCVTGIARFDTYFQNSSAESSAAFRKRLSIPPANKIIFFATSAWKHFHYQSDIAADLISYIQLHPGIDLIVRCHPADRPKDYQAFENLNNVHIQYCDATDSELDNKFYRWLPDPDFLNSLKTTLQNCDVCIQVASTIRLDAAACNKPVISIAYDGRQQLPYPISVRRLYDYSHQIPLNKLGIDKMAHSRRELFRHLDQTLNDPQPNDYVRQVLPFIHFNEAKSVDTILDCVQEWLR</sequence>
<comment type="caution">
    <text evidence="1">The sequence shown here is derived from an EMBL/GenBank/DDBJ whole genome shotgun (WGS) entry which is preliminary data.</text>
</comment>